<protein>
    <submittedName>
        <fullName evidence="5">Molecular chaperone</fullName>
    </submittedName>
</protein>
<dbReference type="InterPro" id="IPR008978">
    <property type="entry name" value="HSP20-like_chaperone"/>
</dbReference>
<dbReference type="Pfam" id="PF00011">
    <property type="entry name" value="HSP20"/>
    <property type="match status" value="1"/>
</dbReference>
<evidence type="ECO:0000256" key="1">
    <source>
        <dbReference type="PROSITE-ProRule" id="PRU00285"/>
    </source>
</evidence>
<dbReference type="Proteomes" id="UP000587586">
    <property type="component" value="Unassembled WGS sequence"/>
</dbReference>
<dbReference type="SUPFAM" id="SSF49764">
    <property type="entry name" value="HSP20-like chaperones"/>
    <property type="match status" value="1"/>
</dbReference>
<feature type="compositionally biased region" description="Basic and acidic residues" evidence="3">
    <location>
        <begin position="10"/>
        <end position="23"/>
    </location>
</feature>
<comment type="caution">
    <text evidence="5">The sequence shown here is derived from an EMBL/GenBank/DDBJ whole genome shotgun (WGS) entry which is preliminary data.</text>
</comment>
<organism evidence="5 6">
    <name type="scientific">Geomonas limicola</name>
    <dbReference type="NCBI Taxonomy" id="2740186"/>
    <lineage>
        <taxon>Bacteria</taxon>
        <taxon>Pseudomonadati</taxon>
        <taxon>Thermodesulfobacteriota</taxon>
        <taxon>Desulfuromonadia</taxon>
        <taxon>Geobacterales</taxon>
        <taxon>Geobacteraceae</taxon>
        <taxon>Geomonas</taxon>
    </lineage>
</organism>
<name>A0A6V8N8T9_9BACT</name>
<sequence>MTTNSLSHDINQHGSKEETRAPERFLRPAVSIVEDESGLLLTADLPGANKDALDINVDKGILTIKAEVSRQLPGRPIYSEFEWAPYFRQFQMPDVIDQAKVRAELNNGVLTLHLPKAEAAKPRKIEVQVVS</sequence>
<dbReference type="RefSeq" id="WP_183360469.1">
    <property type="nucleotide sequence ID" value="NZ_BLXZ01000003.1"/>
</dbReference>
<dbReference type="CDD" id="cd06464">
    <property type="entry name" value="ACD_sHsps-like"/>
    <property type="match status" value="1"/>
</dbReference>
<reference evidence="6" key="1">
    <citation type="submission" date="2020-06" db="EMBL/GenBank/DDBJ databases">
        <title>Draft genomic sequecing of Geomonas sp. Red745.</title>
        <authorList>
            <person name="Itoh H."/>
            <person name="Xu Z.X."/>
            <person name="Ushijima N."/>
            <person name="Masuda Y."/>
            <person name="Shiratori Y."/>
            <person name="Senoo K."/>
        </authorList>
    </citation>
    <scope>NUCLEOTIDE SEQUENCE [LARGE SCALE GENOMIC DNA]</scope>
    <source>
        <strain evidence="6">Red745</strain>
    </source>
</reference>
<feature type="region of interest" description="Disordered" evidence="3">
    <location>
        <begin position="1"/>
        <end position="23"/>
    </location>
</feature>
<proteinExistence type="inferred from homology"/>
<evidence type="ECO:0000313" key="5">
    <source>
        <dbReference type="EMBL" id="GFO67933.1"/>
    </source>
</evidence>
<dbReference type="PROSITE" id="PS01031">
    <property type="entry name" value="SHSP"/>
    <property type="match status" value="1"/>
</dbReference>
<keyword evidence="6" id="KW-1185">Reference proteome</keyword>
<gene>
    <name evidence="5" type="ORF">GMLC_15120</name>
</gene>
<accession>A0A6V8N8T9</accession>
<feature type="domain" description="SHSP" evidence="4">
    <location>
        <begin position="21"/>
        <end position="130"/>
    </location>
</feature>
<evidence type="ECO:0000256" key="3">
    <source>
        <dbReference type="SAM" id="MobiDB-lite"/>
    </source>
</evidence>
<dbReference type="Gene3D" id="2.60.40.790">
    <property type="match status" value="1"/>
</dbReference>
<dbReference type="InterPro" id="IPR002068">
    <property type="entry name" value="A-crystallin/Hsp20_dom"/>
</dbReference>
<evidence type="ECO:0000313" key="6">
    <source>
        <dbReference type="Proteomes" id="UP000587586"/>
    </source>
</evidence>
<evidence type="ECO:0000256" key="2">
    <source>
        <dbReference type="RuleBase" id="RU003616"/>
    </source>
</evidence>
<evidence type="ECO:0000259" key="4">
    <source>
        <dbReference type="PROSITE" id="PS01031"/>
    </source>
</evidence>
<dbReference type="InterPro" id="IPR031107">
    <property type="entry name" value="Small_HSP"/>
</dbReference>
<dbReference type="AlphaFoldDB" id="A0A6V8N8T9"/>
<comment type="similarity">
    <text evidence="1 2">Belongs to the small heat shock protein (HSP20) family.</text>
</comment>
<dbReference type="PANTHER" id="PTHR11527">
    <property type="entry name" value="HEAT-SHOCK PROTEIN 20 FAMILY MEMBER"/>
    <property type="match status" value="1"/>
</dbReference>
<dbReference type="EMBL" id="BLXZ01000003">
    <property type="protein sequence ID" value="GFO67933.1"/>
    <property type="molecule type" value="Genomic_DNA"/>
</dbReference>